<sequence>MTTKYPDDIADDFKKLYESKEDYDAIIIAGKEPNVKEFQVHSLILRTRSTYFRSAFSSNWAEKNDNGHLILKKPNISALVFEIILKYLYCGIVDFQRRKNEEILELLVAADELGVQRLINSVQEFLIQNCYKFLESDLIKMLEFVTCHNNFNNLKKAFLRTLIRNCKEFLRRDPIKLLHFIIHNEEFNKHRKAFLEQEFMLGVWPLRHLLFDNLIEDILRWYLVSGTIPLYRAFPVRWGNFKIDSDLINKNVALLFTKWIDKNIIIDLKTSKKIRYKFNLLFRSSVDGFSSQIFHYKCDNKGATIVVAKISNSNMLVGGYNPLDWNGNGYKTTTDSFIFSLSDLNNLQSAKLGRVNINSNCAVYCNNRYGPTFGGGHDLHAPNNNSNWQCYEDSYPSVGITNLSPISDYEVFQVVKIR</sequence>
<evidence type="ECO:0000313" key="2">
    <source>
        <dbReference type="Proteomes" id="UP000789702"/>
    </source>
</evidence>
<dbReference type="Proteomes" id="UP000789702">
    <property type="component" value="Unassembled WGS sequence"/>
</dbReference>
<organism evidence="1 2">
    <name type="scientific">Dentiscutata heterogama</name>
    <dbReference type="NCBI Taxonomy" id="1316150"/>
    <lineage>
        <taxon>Eukaryota</taxon>
        <taxon>Fungi</taxon>
        <taxon>Fungi incertae sedis</taxon>
        <taxon>Mucoromycota</taxon>
        <taxon>Glomeromycotina</taxon>
        <taxon>Glomeromycetes</taxon>
        <taxon>Diversisporales</taxon>
        <taxon>Gigasporaceae</taxon>
        <taxon>Dentiscutata</taxon>
    </lineage>
</organism>
<gene>
    <name evidence="1" type="ORF">DHETER_LOCUS7135</name>
</gene>
<comment type="caution">
    <text evidence="1">The sequence shown here is derived from an EMBL/GenBank/DDBJ whole genome shotgun (WGS) entry which is preliminary data.</text>
</comment>
<protein>
    <submittedName>
        <fullName evidence="1">13615_t:CDS:1</fullName>
    </submittedName>
</protein>
<keyword evidence="2" id="KW-1185">Reference proteome</keyword>
<reference evidence="1" key="1">
    <citation type="submission" date="2021-06" db="EMBL/GenBank/DDBJ databases">
        <authorList>
            <person name="Kallberg Y."/>
            <person name="Tangrot J."/>
            <person name="Rosling A."/>
        </authorList>
    </citation>
    <scope>NUCLEOTIDE SEQUENCE</scope>
    <source>
        <strain evidence="1">IL203A</strain>
    </source>
</reference>
<dbReference type="EMBL" id="CAJVPU010009746">
    <property type="protein sequence ID" value="CAG8598103.1"/>
    <property type="molecule type" value="Genomic_DNA"/>
</dbReference>
<evidence type="ECO:0000313" key="1">
    <source>
        <dbReference type="EMBL" id="CAG8598103.1"/>
    </source>
</evidence>
<proteinExistence type="predicted"/>
<accession>A0ACA9MLM0</accession>
<name>A0ACA9MLM0_9GLOM</name>